<dbReference type="EC" id="1.1.3.15" evidence="2"/>
<dbReference type="SUPFAM" id="SSF51395">
    <property type="entry name" value="FMN-linked oxidoreductases"/>
    <property type="match status" value="1"/>
</dbReference>
<reference evidence="11" key="1">
    <citation type="journal article" date="2017" name="Parasit. Vectors">
        <title>Sialotranscriptomics of Rhipicephalus zambeziensis reveals intricate expression profiles of secretory proteins and suggests tight temporal transcriptional regulation during blood-feeding.</title>
        <authorList>
            <person name="de Castro M.H."/>
            <person name="de Klerk D."/>
            <person name="Pienaar R."/>
            <person name="Rees D.J.G."/>
            <person name="Mans B.J."/>
        </authorList>
    </citation>
    <scope>NUCLEOTIDE SEQUENCE</scope>
    <source>
        <tissue evidence="11">Salivary glands</tissue>
    </source>
</reference>
<dbReference type="InterPro" id="IPR013785">
    <property type="entry name" value="Aldolase_TIM"/>
</dbReference>
<feature type="binding site" evidence="8">
    <location>
        <position position="166"/>
    </location>
    <ligand>
        <name>glyoxylate</name>
        <dbReference type="ChEBI" id="CHEBI:36655"/>
    </ligand>
</feature>
<feature type="binding site" evidence="8">
    <location>
        <begin position="113"/>
        <end position="115"/>
    </location>
    <ligand>
        <name>FMN</name>
        <dbReference type="ChEBI" id="CHEBI:58210"/>
    </ligand>
</feature>
<feature type="binding site" evidence="8">
    <location>
        <begin position="321"/>
        <end position="325"/>
    </location>
    <ligand>
        <name>FMN</name>
        <dbReference type="ChEBI" id="CHEBI:58210"/>
    </ligand>
</feature>
<evidence type="ECO:0000256" key="3">
    <source>
        <dbReference type="ARBA" id="ARBA00023002"/>
    </source>
</evidence>
<keyword evidence="8" id="KW-0288">FMN</keyword>
<keyword evidence="8" id="KW-0285">Flavoprotein</keyword>
<dbReference type="InterPro" id="IPR012133">
    <property type="entry name" value="Alpha-hydoxy_acid_DH_FMN"/>
</dbReference>
<evidence type="ECO:0000256" key="8">
    <source>
        <dbReference type="PIRSR" id="PIRSR000138-2"/>
    </source>
</evidence>
<dbReference type="GO" id="GO:0010181">
    <property type="term" value="F:FMN binding"/>
    <property type="evidence" value="ECO:0007669"/>
    <property type="project" value="InterPro"/>
</dbReference>
<evidence type="ECO:0000256" key="5">
    <source>
        <dbReference type="ARBA" id="ARBA00029325"/>
    </source>
</evidence>
<feature type="binding site" evidence="8">
    <location>
        <position position="192"/>
    </location>
    <ligand>
        <name>FMN</name>
        <dbReference type="ChEBI" id="CHEBI:58210"/>
    </ligand>
</feature>
<dbReference type="PANTHER" id="PTHR10578:SF146">
    <property type="entry name" value="OXIDASE, PUTATIVE-RELATED"/>
    <property type="match status" value="1"/>
</dbReference>
<dbReference type="PANTHER" id="PTHR10578">
    <property type="entry name" value="S -2-HYDROXY-ACID OXIDASE-RELATED"/>
    <property type="match status" value="1"/>
</dbReference>
<feature type="signal peptide" evidence="9">
    <location>
        <begin position="1"/>
        <end position="28"/>
    </location>
</feature>
<dbReference type="FunFam" id="3.20.20.70:FF:000056">
    <property type="entry name" value="hydroxyacid oxidase 2"/>
    <property type="match status" value="1"/>
</dbReference>
<evidence type="ECO:0000259" key="10">
    <source>
        <dbReference type="PROSITE" id="PS51349"/>
    </source>
</evidence>
<dbReference type="GO" id="GO:0005777">
    <property type="term" value="C:peroxisome"/>
    <property type="evidence" value="ECO:0007669"/>
    <property type="project" value="UniProtKB-ARBA"/>
</dbReference>
<feature type="binding site" evidence="8">
    <location>
        <position position="288"/>
    </location>
    <ligand>
        <name>FMN</name>
        <dbReference type="ChEBI" id="CHEBI:58210"/>
    </ligand>
</feature>
<dbReference type="CDD" id="cd02809">
    <property type="entry name" value="alpha_hydroxyacid_oxid_FMN"/>
    <property type="match status" value="1"/>
</dbReference>
<feature type="binding site" evidence="8">
    <location>
        <position position="164"/>
    </location>
    <ligand>
        <name>FMN</name>
        <dbReference type="ChEBI" id="CHEBI:58210"/>
    </ligand>
</feature>
<dbReference type="Gene3D" id="3.20.20.70">
    <property type="entry name" value="Aldolase class I"/>
    <property type="match status" value="1"/>
</dbReference>
<evidence type="ECO:0000256" key="7">
    <source>
        <dbReference type="PIRSR" id="PIRSR000138-1"/>
    </source>
</evidence>
<feature type="binding site" evidence="8">
    <location>
        <position position="60"/>
    </location>
    <ligand>
        <name>glyoxylate</name>
        <dbReference type="ChEBI" id="CHEBI:36655"/>
    </ligand>
</feature>
<protein>
    <recommendedName>
        <fullName evidence="2">(S)-2-hydroxy-acid oxidase</fullName>
        <ecNumber evidence="2">1.1.3.15</ecNumber>
    </recommendedName>
</protein>
<feature type="binding site" evidence="8">
    <location>
        <begin position="344"/>
        <end position="345"/>
    </location>
    <ligand>
        <name>FMN</name>
        <dbReference type="ChEBI" id="CHEBI:58210"/>
    </ligand>
</feature>
<evidence type="ECO:0000313" key="11">
    <source>
        <dbReference type="EMBL" id="MAA12345.1"/>
    </source>
</evidence>
<feature type="binding site" evidence="8">
    <location>
        <position position="293"/>
    </location>
    <ligand>
        <name>glyoxylate</name>
        <dbReference type="ChEBI" id="CHEBI:36655"/>
    </ligand>
</feature>
<feature type="active site" description="Proton acceptor" evidence="7">
    <location>
        <position position="290"/>
    </location>
</feature>
<keyword evidence="3" id="KW-0560">Oxidoreductase</keyword>
<dbReference type="AlphaFoldDB" id="A0A224Y6L4"/>
<dbReference type="GO" id="GO:0003973">
    <property type="term" value="F:(S)-2-hydroxy-acid oxidase activity"/>
    <property type="evidence" value="ECO:0007669"/>
    <property type="project" value="UniProtKB-EC"/>
</dbReference>
<comment type="catalytic activity">
    <reaction evidence="6">
        <text>2-hydroxyoctanoate + O2 = 2-oxooctanoate + H2O2</text>
        <dbReference type="Rhea" id="RHEA:67940"/>
        <dbReference type="ChEBI" id="CHEBI:15379"/>
        <dbReference type="ChEBI" id="CHEBI:16240"/>
        <dbReference type="ChEBI" id="CHEBI:133514"/>
        <dbReference type="ChEBI" id="CHEBI:176689"/>
    </reaction>
    <physiologicalReaction direction="left-to-right" evidence="6">
        <dbReference type="Rhea" id="RHEA:67941"/>
    </physiologicalReaction>
</comment>
<dbReference type="PROSITE" id="PS00557">
    <property type="entry name" value="FMN_HYDROXY_ACID_DH_1"/>
    <property type="match status" value="1"/>
</dbReference>
<feature type="chain" id="PRO_5012917392" description="(S)-2-hydroxy-acid oxidase" evidence="9">
    <location>
        <begin position="29"/>
        <end position="422"/>
    </location>
</feature>
<name>A0A224Y6L4_9ACAR</name>
<accession>A0A224Y6L4</accession>
<feature type="binding site" evidence="8">
    <location>
        <position position="266"/>
    </location>
    <ligand>
        <name>FMN</name>
        <dbReference type="ChEBI" id="CHEBI:58210"/>
    </ligand>
</feature>
<dbReference type="InterPro" id="IPR037396">
    <property type="entry name" value="FMN_HAD"/>
</dbReference>
<evidence type="ECO:0000256" key="9">
    <source>
        <dbReference type="SAM" id="SignalP"/>
    </source>
</evidence>
<evidence type="ECO:0000256" key="1">
    <source>
        <dbReference type="ARBA" id="ARBA00001917"/>
    </source>
</evidence>
<sequence>MFPDTQRHVAIALLVSIFLLLRFKSVNGMPRQDDQDETVVTIDDIRRIGEANLDETIRGYIGGGAGREQTLRENIAAFNRLRFRPRSLVDVSKIETATTLLGRKISFPVGFSPSAAHMISHADGEFGTAKAARDAGTVMILSVASTVSLEDVRASAPDCLLWQQIYMFKNRSLTESIVRRAEHQGFAAIVVTVDSPVSGQSAFITKRMLQLMKGLRFANLAASWPERKFRFDDFAENTMGGLLSSSVTWDDFRWLRSITTLPLVAKGVLTAESALAAYKNGASAVIVSNHGGRQLDGDTASIEALPEVVVAVGDRMEVYLDGGVRSGADAVKAVSLGARAVFVGRPVHWGLAYKGKEGVDKVLEIFRSEFNRTIQLLGVPDVKNLCTDFVAREASYSQPLHRNCAPRQPWSDFVEFNLANPL</sequence>
<dbReference type="PROSITE" id="PS51349">
    <property type="entry name" value="FMN_HYDROXY_ACID_DH_2"/>
    <property type="match status" value="1"/>
</dbReference>
<feature type="domain" description="FMN hydroxy acid dehydrogenase" evidence="10">
    <location>
        <begin position="34"/>
        <end position="395"/>
    </location>
</feature>
<proteinExistence type="inferred from homology"/>
<evidence type="ECO:0000256" key="2">
    <source>
        <dbReference type="ARBA" id="ARBA00013087"/>
    </source>
</evidence>
<feature type="binding site" evidence="8">
    <location>
        <position position="142"/>
    </location>
    <ligand>
        <name>FMN</name>
        <dbReference type="ChEBI" id="CHEBI:58210"/>
    </ligand>
</feature>
<comment type="similarity">
    <text evidence="4">Belongs to the FMN-dependent alpha-hydroxy acid dehydrogenase family.</text>
</comment>
<comment type="cofactor">
    <cofactor evidence="1">
        <name>FMN</name>
        <dbReference type="ChEBI" id="CHEBI:58210"/>
    </cofactor>
</comment>
<organism evidence="11">
    <name type="scientific">Rhipicephalus zambeziensis</name>
    <dbReference type="NCBI Taxonomy" id="60191"/>
    <lineage>
        <taxon>Eukaryota</taxon>
        <taxon>Metazoa</taxon>
        <taxon>Ecdysozoa</taxon>
        <taxon>Arthropoda</taxon>
        <taxon>Chelicerata</taxon>
        <taxon>Arachnida</taxon>
        <taxon>Acari</taxon>
        <taxon>Parasitiformes</taxon>
        <taxon>Ixodida</taxon>
        <taxon>Ixodoidea</taxon>
        <taxon>Ixodidae</taxon>
        <taxon>Rhipicephalinae</taxon>
        <taxon>Rhipicephalus</taxon>
        <taxon>Rhipicephalus</taxon>
    </lineage>
</organism>
<comment type="catalytic activity">
    <reaction evidence="5">
        <text>a (2S)-2-hydroxycarboxylate + O2 = a 2-oxocarboxylate + H2O2</text>
        <dbReference type="Rhea" id="RHEA:16789"/>
        <dbReference type="ChEBI" id="CHEBI:15379"/>
        <dbReference type="ChEBI" id="CHEBI:16240"/>
        <dbReference type="ChEBI" id="CHEBI:35179"/>
        <dbReference type="ChEBI" id="CHEBI:58123"/>
        <dbReference type="EC" id="1.1.3.15"/>
    </reaction>
    <physiologicalReaction direction="left-to-right" evidence="5">
        <dbReference type="Rhea" id="RHEA:16790"/>
    </physiologicalReaction>
</comment>
<dbReference type="Pfam" id="PF01070">
    <property type="entry name" value="FMN_dh"/>
    <property type="match status" value="1"/>
</dbReference>
<dbReference type="EMBL" id="GFPF01001199">
    <property type="protein sequence ID" value="MAA12345.1"/>
    <property type="molecule type" value="Transcribed_RNA"/>
</dbReference>
<dbReference type="InterPro" id="IPR000262">
    <property type="entry name" value="FMN-dep_DH"/>
</dbReference>
<evidence type="ECO:0000256" key="6">
    <source>
        <dbReference type="ARBA" id="ARBA00029327"/>
    </source>
</evidence>
<feature type="binding site" evidence="8">
    <location>
        <position position="290"/>
    </location>
    <ligand>
        <name>glyoxylate</name>
        <dbReference type="ChEBI" id="CHEBI:36655"/>
    </ligand>
</feature>
<keyword evidence="9" id="KW-0732">Signal</keyword>
<evidence type="ECO:0000256" key="4">
    <source>
        <dbReference type="ARBA" id="ARBA00024042"/>
    </source>
</evidence>
<dbReference type="PIRSF" id="PIRSF000138">
    <property type="entry name" value="Al-hdrx_acd_dh"/>
    <property type="match status" value="1"/>
</dbReference>
<dbReference type="InterPro" id="IPR008259">
    <property type="entry name" value="FMN_hydac_DH_AS"/>
</dbReference>